<evidence type="ECO:0000256" key="1">
    <source>
        <dbReference type="SAM" id="MobiDB-lite"/>
    </source>
</evidence>
<dbReference type="EMBL" id="ADNU01000009">
    <property type="protein sequence ID" value="EFG48449.1"/>
    <property type="molecule type" value="Genomic_DNA"/>
</dbReference>
<dbReference type="Proteomes" id="UP000005714">
    <property type="component" value="Unassembled WGS sequence"/>
</dbReference>
<dbReference type="AlphaFoldDB" id="D4YK05"/>
<reference evidence="2 3" key="1">
    <citation type="submission" date="2010-04" db="EMBL/GenBank/DDBJ databases">
        <authorList>
            <person name="Qin X."/>
            <person name="Bachman B."/>
            <person name="Battles P."/>
            <person name="Bell A."/>
            <person name="Bess C."/>
            <person name="Bickham C."/>
            <person name="Chaboub L."/>
            <person name="Chen D."/>
            <person name="Coyle M."/>
            <person name="Deiros D.R."/>
            <person name="Dinh H."/>
            <person name="Forbes L."/>
            <person name="Fowler G."/>
            <person name="Francisco L."/>
            <person name="Fu Q."/>
            <person name="Gubbala S."/>
            <person name="Hale W."/>
            <person name="Han Y."/>
            <person name="Hemphill L."/>
            <person name="Highlander S.K."/>
            <person name="Hirani K."/>
            <person name="Hogues M."/>
            <person name="Jackson L."/>
            <person name="Jakkamsetti A."/>
            <person name="Javaid M."/>
            <person name="Jiang H."/>
            <person name="Korchina V."/>
            <person name="Kovar C."/>
            <person name="Lara F."/>
            <person name="Lee S."/>
            <person name="Mata R."/>
            <person name="Mathew T."/>
            <person name="Moen C."/>
            <person name="Morales K."/>
            <person name="Munidasa M."/>
            <person name="Nazareth L."/>
            <person name="Ngo R."/>
            <person name="Nguyen L."/>
            <person name="Okwuonu G."/>
            <person name="Ongeri F."/>
            <person name="Patil S."/>
            <person name="Petrosino J."/>
            <person name="Pham C."/>
            <person name="Pham P."/>
            <person name="Pu L.-L."/>
            <person name="Puazo M."/>
            <person name="Raj R."/>
            <person name="Reid J."/>
            <person name="Rouhana J."/>
            <person name="Saada N."/>
            <person name="Shang Y."/>
            <person name="Simmons D."/>
            <person name="Thornton R."/>
            <person name="Warren J."/>
            <person name="Weissenberger G."/>
            <person name="Zhang J."/>
            <person name="Zhang L."/>
            <person name="Zhou C."/>
            <person name="Zhu D."/>
            <person name="Muzny D."/>
            <person name="Worley K."/>
            <person name="Gibbs R."/>
        </authorList>
    </citation>
    <scope>NUCLEOTIDE SEQUENCE [LARGE SCALE GENOMIC DNA]</scope>
    <source>
        <strain evidence="2 3">ATCC 49030</strain>
    </source>
</reference>
<keyword evidence="3" id="KW-1185">Reference proteome</keyword>
<gene>
    <name evidence="2" type="ORF">HMPREF0183_0265</name>
</gene>
<evidence type="ECO:0000313" key="2">
    <source>
        <dbReference type="EMBL" id="EFG48449.1"/>
    </source>
</evidence>
<sequence length="139" mass="14835">MITRLAATTLPTASPGEDAGVSAAMEQITAARQRMEDMARDYGAGLLSRTELHAAKTAATATITNAELVLGRSAKSSALKGIPIGDEQALRHAWEVEWSIPQKRAIIAALIDTLIVKPAEPGKTGARFRPERVELTFKA</sequence>
<name>D4YK05_9MICO</name>
<proteinExistence type="predicted"/>
<protein>
    <submittedName>
        <fullName evidence="2">Uncharacterized protein</fullName>
    </submittedName>
</protein>
<comment type="caution">
    <text evidence="2">The sequence shown here is derived from an EMBL/GenBank/DDBJ whole genome shotgun (WGS) entry which is preliminary data.</text>
</comment>
<evidence type="ECO:0000313" key="3">
    <source>
        <dbReference type="Proteomes" id="UP000005714"/>
    </source>
</evidence>
<feature type="region of interest" description="Disordered" evidence="1">
    <location>
        <begin position="1"/>
        <end position="20"/>
    </location>
</feature>
<dbReference type="RefSeq" id="WP_005881944.1">
    <property type="nucleotide sequence ID" value="NZ_ADNU01000009.1"/>
</dbReference>
<organism evidence="2 3">
    <name type="scientific">Brevibacterium mcbrellneri ATCC 49030</name>
    <dbReference type="NCBI Taxonomy" id="585530"/>
    <lineage>
        <taxon>Bacteria</taxon>
        <taxon>Bacillati</taxon>
        <taxon>Actinomycetota</taxon>
        <taxon>Actinomycetes</taxon>
        <taxon>Micrococcales</taxon>
        <taxon>Brevibacteriaceae</taxon>
        <taxon>Brevibacterium</taxon>
    </lineage>
</organism>
<accession>D4YK05</accession>